<feature type="region of interest" description="Disordered" evidence="1">
    <location>
        <begin position="367"/>
        <end position="395"/>
    </location>
</feature>
<evidence type="ECO:0000313" key="5">
    <source>
        <dbReference type="Proteomes" id="UP000279860"/>
    </source>
</evidence>
<reference evidence="4 5" key="1">
    <citation type="submission" date="2018-11" db="EMBL/GenBank/DDBJ databases">
        <title>Genomes From Bacteria Associated with the Canine Oral Cavity: a Test Case for Automated Genome-Based Taxonomic Assignment.</title>
        <authorList>
            <person name="Coil D.A."/>
            <person name="Jospin G."/>
            <person name="Darling A.E."/>
            <person name="Wallis C."/>
            <person name="Davis I.J."/>
            <person name="Harris S."/>
            <person name="Eisen J.A."/>
            <person name="Holcombe L.J."/>
            <person name="O'Flynn C."/>
        </authorList>
    </citation>
    <scope>NUCLEOTIDE SEQUENCE [LARGE SCALE GENOMIC DNA]</scope>
    <source>
        <strain evidence="4 5">OH1426_COT-023</strain>
    </source>
</reference>
<proteinExistence type="predicted"/>
<dbReference type="PANTHER" id="PTHR30373">
    <property type="entry name" value="UPF0603 PROTEIN YGCG"/>
    <property type="match status" value="1"/>
</dbReference>
<comment type="caution">
    <text evidence="4">The sequence shown here is derived from an EMBL/GenBank/DDBJ whole genome shotgun (WGS) entry which is preliminary data.</text>
</comment>
<accession>A0A3P1Z4C8</accession>
<feature type="transmembrane region" description="Helical" evidence="2">
    <location>
        <begin position="263"/>
        <end position="291"/>
    </location>
</feature>
<dbReference type="InterPro" id="IPR007621">
    <property type="entry name" value="TPM_dom"/>
</dbReference>
<dbReference type="Gene3D" id="3.10.310.50">
    <property type="match status" value="1"/>
</dbReference>
<feature type="transmembrane region" description="Helical" evidence="2">
    <location>
        <begin position="220"/>
        <end position="242"/>
    </location>
</feature>
<sequence>MLKRFVVELIMNGDMIYKKKRTDRLLYIKIGVLTILLWGIITPSAAQKRYRTGDVPNVQLHHGKQYVSDPENIIRSHEKAQLNRLLGELRDSLHIETAVVVLPAIDRYQYDSARKFANKLFNTWDIGGKRTKRGLLILLLTHDEEREIVFKTGTGLENELTDAVCKEIQTRSMIPLLRKQAFGEGLLAGVKEVRRVMSNRPKNNALSTMKEKNTDEGDEGINGILVILAIVVSAILFFAISYDEFKFARSGRIGRSVVARKTSYYVVALIAFLCFPGLILLPLFVLFKLLFRGRLTCSVPCPSCRSVGTFKNLRKEFYVDYEMVGSKNMRTQHWSFVCKKCGFRMKETLKDDVAEFAMLTQNVIQKMRRGGRDRDNDEDGSWEGGRSGGGASTRF</sequence>
<dbReference type="EMBL" id="RQYN01000011">
    <property type="protein sequence ID" value="RRD76986.1"/>
    <property type="molecule type" value="Genomic_DNA"/>
</dbReference>
<dbReference type="PANTHER" id="PTHR30373:SF2">
    <property type="entry name" value="UPF0603 PROTEIN YGCG"/>
    <property type="match status" value="1"/>
</dbReference>
<evidence type="ECO:0000256" key="2">
    <source>
        <dbReference type="SAM" id="Phobius"/>
    </source>
</evidence>
<evidence type="ECO:0000313" key="4">
    <source>
        <dbReference type="EMBL" id="RRD76986.1"/>
    </source>
</evidence>
<organism evidence="4 5">
    <name type="scientific">Tannerella forsythia</name>
    <name type="common">Bacteroides forsythus</name>
    <dbReference type="NCBI Taxonomy" id="28112"/>
    <lineage>
        <taxon>Bacteria</taxon>
        <taxon>Pseudomonadati</taxon>
        <taxon>Bacteroidota</taxon>
        <taxon>Bacteroidia</taxon>
        <taxon>Bacteroidales</taxon>
        <taxon>Tannerellaceae</taxon>
        <taxon>Tannerella</taxon>
    </lineage>
</organism>
<keyword evidence="2" id="KW-0472">Membrane</keyword>
<feature type="domain" description="TPM" evidence="3">
    <location>
        <begin position="67"/>
        <end position="195"/>
    </location>
</feature>
<protein>
    <submittedName>
        <fullName evidence="4">TPM domain-containing protein</fullName>
    </submittedName>
</protein>
<evidence type="ECO:0000256" key="1">
    <source>
        <dbReference type="SAM" id="MobiDB-lite"/>
    </source>
</evidence>
<feature type="compositionally biased region" description="Gly residues" evidence="1">
    <location>
        <begin position="382"/>
        <end position="395"/>
    </location>
</feature>
<dbReference type="AlphaFoldDB" id="A0A3P1Z4C8"/>
<name>A0A3P1Z4C8_TANFO</name>
<evidence type="ECO:0000259" key="3">
    <source>
        <dbReference type="Pfam" id="PF04536"/>
    </source>
</evidence>
<dbReference type="Proteomes" id="UP000279860">
    <property type="component" value="Unassembled WGS sequence"/>
</dbReference>
<keyword evidence="2" id="KW-0812">Transmembrane</keyword>
<dbReference type="Pfam" id="PF04536">
    <property type="entry name" value="TPM_phosphatase"/>
    <property type="match status" value="1"/>
</dbReference>
<keyword evidence="2" id="KW-1133">Transmembrane helix</keyword>
<feature type="transmembrane region" description="Helical" evidence="2">
    <location>
        <begin position="25"/>
        <end position="41"/>
    </location>
</feature>
<gene>
    <name evidence="4" type="ORF">EII41_04670</name>
</gene>